<gene>
    <name evidence="1" type="primary">G4ZHR2</name>
</gene>
<dbReference type="GO" id="GO:0033946">
    <property type="term" value="F:xyloglucan-specific endo-beta-1,4-glucanase activity"/>
    <property type="evidence" value="ECO:0007669"/>
    <property type="project" value="UniProtKB-EC"/>
</dbReference>
<keyword evidence="1" id="KW-0326">Glycosidase</keyword>
<keyword evidence="1" id="KW-0378">Hydrolase</keyword>
<dbReference type="EMBL" id="LR726782">
    <property type="protein sequence ID" value="VWO98182.1"/>
    <property type="molecule type" value="Genomic_DNA"/>
</dbReference>
<organism evidence="1">
    <name type="scientific">Ganoderma boninense</name>
    <dbReference type="NCBI Taxonomy" id="34458"/>
    <lineage>
        <taxon>Eukaryota</taxon>
        <taxon>Fungi</taxon>
        <taxon>Dikarya</taxon>
        <taxon>Basidiomycota</taxon>
        <taxon>Agaricomycotina</taxon>
        <taxon>Agaricomycetes</taxon>
        <taxon>Polyporales</taxon>
        <taxon>Polyporaceae</taxon>
        <taxon>Ganoderma</taxon>
    </lineage>
</organism>
<evidence type="ECO:0000313" key="1">
    <source>
        <dbReference type="EMBL" id="VWO98182.1"/>
    </source>
</evidence>
<dbReference type="AlphaFoldDB" id="A0A5K1JZ05"/>
<proteinExistence type="predicted"/>
<sequence>MYAPSLTQVIFWVGHARVSWYLPADGDWQHVRNAGRALGNDILWRSF</sequence>
<reference evidence="1" key="1">
    <citation type="submission" date="2019-10" db="EMBL/GenBank/DDBJ databases">
        <authorList>
            <person name="Nor Muhammad N."/>
        </authorList>
    </citation>
    <scope>NUCLEOTIDE SEQUENCE</scope>
</reference>
<protein>
    <submittedName>
        <fullName evidence="1">Xyloglucan-specific endo-beta-1,4-glucanase 1 (GH12 protein XEG1))</fullName>
        <ecNumber evidence="1">3.2.1.151</ecNumber>
    </submittedName>
</protein>
<accession>A0A5K1JZ05</accession>
<name>A0A5K1JZ05_9APHY</name>
<dbReference type="EC" id="3.2.1.151" evidence="1"/>